<dbReference type="PANTHER" id="PTHR11089:SF30">
    <property type="entry name" value="GUANINE NUCLEOTIDE-BINDING PROTEIN-LIKE 3 HOMOLOG"/>
    <property type="match status" value="1"/>
</dbReference>
<dbReference type="InterPro" id="IPR023179">
    <property type="entry name" value="GTP-bd_ortho_bundle_sf"/>
</dbReference>
<evidence type="ECO:0000259" key="4">
    <source>
        <dbReference type="PROSITE" id="PS51721"/>
    </source>
</evidence>
<dbReference type="Gene3D" id="3.40.50.300">
    <property type="entry name" value="P-loop containing nucleotide triphosphate hydrolases"/>
    <property type="match status" value="1"/>
</dbReference>
<dbReference type="HOGENOM" id="CLU_011106_1_2_2"/>
<accession>L0AAC6</accession>
<dbReference type="AlphaFoldDB" id="L0AAC6"/>
<dbReference type="InterPro" id="IPR027417">
    <property type="entry name" value="P-loop_NTPase"/>
</dbReference>
<sequence length="288" mass="33075">MISLLDFKRLDFCNINKAGIGMILASWRDIAKTIKTSDVVIEVLDIRDPISTRSKRVEEIANSLNKNLIILLNKADLVPYNIAEKWKEKFTLEGFDTIFYSVWRKKDRKHLLEMLDKYSKGNETFYSLIGYPKTGKSSIINSLKGKKSAPTSPLPGSAGYTKSFTIYKIKNGIYVLDSPGVMPIEGGFPESIIRGKAIDELNDPVRPAVALIEKILKYNPNAFLNSYKINERDPYKILEELAYKRMWIYKKTKEPNIDEAAKAIIRDYHKAKIEFFVYPEENIEMSQE</sequence>
<gene>
    <name evidence="5" type="ordered locus">Calag_1141</name>
</gene>
<dbReference type="SUPFAM" id="SSF52540">
    <property type="entry name" value="P-loop containing nucleoside triphosphate hydrolases"/>
    <property type="match status" value="1"/>
</dbReference>
<name>L0AAC6_CALLD</name>
<dbReference type="GO" id="GO:0005525">
    <property type="term" value="F:GTP binding"/>
    <property type="evidence" value="ECO:0007669"/>
    <property type="project" value="UniProtKB-KW"/>
</dbReference>
<protein>
    <submittedName>
        <fullName evidence="5">Putative GTPase</fullName>
    </submittedName>
</protein>
<dbReference type="InterPro" id="IPR030378">
    <property type="entry name" value="G_CP_dom"/>
</dbReference>
<dbReference type="GeneID" id="14212401"/>
<dbReference type="Proteomes" id="UP000010469">
    <property type="component" value="Chromosome"/>
</dbReference>
<keyword evidence="1 3" id="KW-0547">Nucleotide-binding</keyword>
<proteinExistence type="inferred from homology"/>
<dbReference type="GO" id="GO:0003924">
    <property type="term" value="F:GTPase activity"/>
    <property type="evidence" value="ECO:0007669"/>
    <property type="project" value="InterPro"/>
</dbReference>
<dbReference type="PANTHER" id="PTHR11089">
    <property type="entry name" value="GTP-BINDING PROTEIN-RELATED"/>
    <property type="match status" value="1"/>
</dbReference>
<evidence type="ECO:0000256" key="2">
    <source>
        <dbReference type="ARBA" id="ARBA00023134"/>
    </source>
</evidence>
<dbReference type="Gene3D" id="1.10.1580.10">
    <property type="match status" value="1"/>
</dbReference>
<dbReference type="InterPro" id="IPR016478">
    <property type="entry name" value="GTPase_MTG1"/>
</dbReference>
<dbReference type="PIRSF" id="PIRSF006230">
    <property type="entry name" value="MG442"/>
    <property type="match status" value="1"/>
</dbReference>
<dbReference type="RefSeq" id="WP_015232760.1">
    <property type="nucleotide sequence ID" value="NC_019791.1"/>
</dbReference>
<feature type="domain" description="CP-type G" evidence="4">
    <location>
        <begin position="27"/>
        <end position="184"/>
    </location>
</feature>
<dbReference type="Pfam" id="PF03193">
    <property type="entry name" value="RsgA_GTPase"/>
    <property type="match status" value="1"/>
</dbReference>
<dbReference type="CDD" id="cd01859">
    <property type="entry name" value="MJ1464"/>
    <property type="match status" value="1"/>
</dbReference>
<dbReference type="KEGG" id="clg:Calag_1141"/>
<dbReference type="STRING" id="1056495.Calag_1141"/>
<evidence type="ECO:0000256" key="3">
    <source>
        <dbReference type="PIRNR" id="PIRNR006230"/>
    </source>
</evidence>
<comment type="similarity">
    <text evidence="3">Belongs to the TRAFAC class YlqF/YawG GTPase family. MTG1 subfamily.</text>
</comment>
<keyword evidence="2 3" id="KW-0342">GTP-binding</keyword>
<dbReference type="InterPro" id="IPR010914">
    <property type="entry name" value="RsgA_GTPase_dom"/>
</dbReference>
<organism evidence="5 6">
    <name type="scientific">Caldisphaera lagunensis (strain DSM 15908 / JCM 11604 / ANMR 0165 / IC-154)</name>
    <dbReference type="NCBI Taxonomy" id="1056495"/>
    <lineage>
        <taxon>Archaea</taxon>
        <taxon>Thermoproteota</taxon>
        <taxon>Thermoprotei</taxon>
        <taxon>Acidilobales</taxon>
        <taxon>Caldisphaeraceae</taxon>
        <taxon>Caldisphaera</taxon>
    </lineage>
</organism>
<evidence type="ECO:0000256" key="1">
    <source>
        <dbReference type="ARBA" id="ARBA00022741"/>
    </source>
</evidence>
<evidence type="ECO:0000313" key="5">
    <source>
        <dbReference type="EMBL" id="AFZ70863.1"/>
    </source>
</evidence>
<dbReference type="eggNOG" id="arCOG00350">
    <property type="taxonomic scope" value="Archaea"/>
</dbReference>
<dbReference type="EMBL" id="CP003378">
    <property type="protein sequence ID" value="AFZ70863.1"/>
    <property type="molecule type" value="Genomic_DNA"/>
</dbReference>
<reference evidence="6" key="1">
    <citation type="submission" date="2012-03" db="EMBL/GenBank/DDBJ databases">
        <title>Complete genome of Caldisphaera lagunensis DSM 15908.</title>
        <authorList>
            <person name="Lucas S."/>
            <person name="Copeland A."/>
            <person name="Lapidus A."/>
            <person name="Glavina del Rio T."/>
            <person name="Dalin E."/>
            <person name="Tice H."/>
            <person name="Bruce D."/>
            <person name="Goodwin L."/>
            <person name="Pitluck S."/>
            <person name="Peters L."/>
            <person name="Mikhailova N."/>
            <person name="Teshima H."/>
            <person name="Kyrpides N."/>
            <person name="Mavromatis K."/>
            <person name="Ivanova N."/>
            <person name="Brettin T."/>
            <person name="Detter J.C."/>
            <person name="Han C."/>
            <person name="Larimer F."/>
            <person name="Land M."/>
            <person name="Hauser L."/>
            <person name="Markowitz V."/>
            <person name="Cheng J.-F."/>
            <person name="Hugenholtz P."/>
            <person name="Woyke T."/>
            <person name="Wu D."/>
            <person name="Spring S."/>
            <person name="Schroeder M."/>
            <person name="Brambilla E."/>
            <person name="Klenk H.-P."/>
            <person name="Eisen J.A."/>
        </authorList>
    </citation>
    <scope>NUCLEOTIDE SEQUENCE [LARGE SCALE GENOMIC DNA]</scope>
    <source>
        <strain evidence="6">DSM 15908 / JCM 11604 / IC-154</strain>
    </source>
</reference>
<dbReference type="PROSITE" id="PS51721">
    <property type="entry name" value="G_CP"/>
    <property type="match status" value="1"/>
</dbReference>
<evidence type="ECO:0000313" key="6">
    <source>
        <dbReference type="Proteomes" id="UP000010469"/>
    </source>
</evidence>
<dbReference type="FunCoup" id="L0AAC6">
    <property type="interactions" value="138"/>
</dbReference>
<keyword evidence="6" id="KW-1185">Reference proteome</keyword>
<dbReference type="InterPro" id="IPR050755">
    <property type="entry name" value="TRAFAC_YlqF/YawG_RiboMat"/>
</dbReference>
<dbReference type="InParanoid" id="L0AAC6"/>